<dbReference type="EMBL" id="CM042027">
    <property type="protein sequence ID" value="KAI3801847.1"/>
    <property type="molecule type" value="Genomic_DNA"/>
</dbReference>
<evidence type="ECO:0000313" key="2">
    <source>
        <dbReference type="Proteomes" id="UP001056120"/>
    </source>
</evidence>
<protein>
    <submittedName>
        <fullName evidence="1">Uncharacterized protein</fullName>
    </submittedName>
</protein>
<proteinExistence type="predicted"/>
<organism evidence="1 2">
    <name type="scientific">Smallanthus sonchifolius</name>
    <dbReference type="NCBI Taxonomy" id="185202"/>
    <lineage>
        <taxon>Eukaryota</taxon>
        <taxon>Viridiplantae</taxon>
        <taxon>Streptophyta</taxon>
        <taxon>Embryophyta</taxon>
        <taxon>Tracheophyta</taxon>
        <taxon>Spermatophyta</taxon>
        <taxon>Magnoliopsida</taxon>
        <taxon>eudicotyledons</taxon>
        <taxon>Gunneridae</taxon>
        <taxon>Pentapetalae</taxon>
        <taxon>asterids</taxon>
        <taxon>campanulids</taxon>
        <taxon>Asterales</taxon>
        <taxon>Asteraceae</taxon>
        <taxon>Asteroideae</taxon>
        <taxon>Heliantheae alliance</taxon>
        <taxon>Millerieae</taxon>
        <taxon>Smallanthus</taxon>
    </lineage>
</organism>
<name>A0ACB9I1C0_9ASTR</name>
<reference evidence="2" key="1">
    <citation type="journal article" date="2022" name="Mol. Ecol. Resour.">
        <title>The genomes of chicory, endive, great burdock and yacon provide insights into Asteraceae palaeo-polyploidization history and plant inulin production.</title>
        <authorList>
            <person name="Fan W."/>
            <person name="Wang S."/>
            <person name="Wang H."/>
            <person name="Wang A."/>
            <person name="Jiang F."/>
            <person name="Liu H."/>
            <person name="Zhao H."/>
            <person name="Xu D."/>
            <person name="Zhang Y."/>
        </authorList>
    </citation>
    <scope>NUCLEOTIDE SEQUENCE [LARGE SCALE GENOMIC DNA]</scope>
    <source>
        <strain evidence="2">cv. Yunnan</strain>
    </source>
</reference>
<gene>
    <name evidence="1" type="ORF">L1987_29964</name>
</gene>
<evidence type="ECO:0000313" key="1">
    <source>
        <dbReference type="EMBL" id="KAI3801847.1"/>
    </source>
</evidence>
<sequence>MERTPGISCNLGGSGYNLYGKVVEPFELSWDLFDISSGSRLVLHSSGRKIDEEIKLVYNSITYPIWVKEVEHSWPLDLKEPSIPVMVGENGGEDAGMLDLEEGEIQPVVTQNREATTILVAGHPENQREAEMTRPIGEVGTNTLHGERWAAHVGVDFLCTLRKSRAADVEVNGGSDHLGSATQMDLHSLVSSRKRPSNFRSPCSLNSPSGPNQNEIFGKKADIPPFPDLNNHVIVYIGSPADTHSLGFVHPDEIWKWIAAPSSQRIRWGMTWRLLNKWWQTQMRSAPTSVSRLNLLWIK</sequence>
<reference evidence="1 2" key="2">
    <citation type="journal article" date="2022" name="Mol. Ecol. Resour.">
        <title>The genomes of chicory, endive, great burdock and yacon provide insights into Asteraceae paleo-polyploidization history and plant inulin production.</title>
        <authorList>
            <person name="Fan W."/>
            <person name="Wang S."/>
            <person name="Wang H."/>
            <person name="Wang A."/>
            <person name="Jiang F."/>
            <person name="Liu H."/>
            <person name="Zhao H."/>
            <person name="Xu D."/>
            <person name="Zhang Y."/>
        </authorList>
    </citation>
    <scope>NUCLEOTIDE SEQUENCE [LARGE SCALE GENOMIC DNA]</scope>
    <source>
        <strain evidence="2">cv. Yunnan</strain>
        <tissue evidence="1">Leaves</tissue>
    </source>
</reference>
<accession>A0ACB9I1C0</accession>
<dbReference type="Proteomes" id="UP001056120">
    <property type="component" value="Linkage Group LG10"/>
</dbReference>
<comment type="caution">
    <text evidence="1">The sequence shown here is derived from an EMBL/GenBank/DDBJ whole genome shotgun (WGS) entry which is preliminary data.</text>
</comment>
<keyword evidence="2" id="KW-1185">Reference proteome</keyword>